<feature type="chain" id="PRO_5043833431" evidence="1">
    <location>
        <begin position="19"/>
        <end position="162"/>
    </location>
</feature>
<evidence type="ECO:0000313" key="3">
    <source>
        <dbReference type="Proteomes" id="UP001388673"/>
    </source>
</evidence>
<evidence type="ECO:0000313" key="2">
    <source>
        <dbReference type="EMBL" id="KAK8845298.1"/>
    </source>
</evidence>
<protein>
    <submittedName>
        <fullName evidence="2">Uncharacterized protein</fullName>
    </submittedName>
</protein>
<dbReference type="Proteomes" id="UP001388673">
    <property type="component" value="Unassembled WGS sequence"/>
</dbReference>
<dbReference type="GeneID" id="92183269"/>
<accession>A0AAW0YXH7</accession>
<evidence type="ECO:0000256" key="1">
    <source>
        <dbReference type="SAM" id="SignalP"/>
    </source>
</evidence>
<dbReference type="AlphaFoldDB" id="A0AAW0YXH7"/>
<gene>
    <name evidence="2" type="ORF">IAR55_006011</name>
</gene>
<sequence length="162" mass="17245">MRVISLLFALGLVGSALSAPAPIPQPQPLMIPALFAKDPLSIHRRSVIPPPAAIDDEVVEDQERIEGASLGGSQVQVDLDAETETLAEAEQPSEDSCAAVCGVQRVEGAKSEREALCSADGLHATLNCAQCIDNTWPDTTYEDSAMAEYQRIVDACNDTPQK</sequence>
<feature type="signal peptide" evidence="1">
    <location>
        <begin position="1"/>
        <end position="18"/>
    </location>
</feature>
<organism evidence="2 3">
    <name type="scientific">Kwoniella newhampshirensis</name>
    <dbReference type="NCBI Taxonomy" id="1651941"/>
    <lineage>
        <taxon>Eukaryota</taxon>
        <taxon>Fungi</taxon>
        <taxon>Dikarya</taxon>
        <taxon>Basidiomycota</taxon>
        <taxon>Agaricomycotina</taxon>
        <taxon>Tremellomycetes</taxon>
        <taxon>Tremellales</taxon>
        <taxon>Cryptococcaceae</taxon>
        <taxon>Kwoniella</taxon>
    </lineage>
</organism>
<proteinExistence type="predicted"/>
<reference evidence="2 3" key="1">
    <citation type="journal article" date="2024" name="bioRxiv">
        <title>Comparative genomics of Cryptococcus and Kwoniella reveals pathogenesis evolution and contrasting karyotype dynamics via intercentromeric recombination or chromosome fusion.</title>
        <authorList>
            <person name="Coelho M.A."/>
            <person name="David-Palma M."/>
            <person name="Shea T."/>
            <person name="Bowers K."/>
            <person name="McGinley-Smith S."/>
            <person name="Mohammad A.W."/>
            <person name="Gnirke A."/>
            <person name="Yurkov A.M."/>
            <person name="Nowrousian M."/>
            <person name="Sun S."/>
            <person name="Cuomo C.A."/>
            <person name="Heitman J."/>
        </authorList>
    </citation>
    <scope>NUCLEOTIDE SEQUENCE [LARGE SCALE GENOMIC DNA]</scope>
    <source>
        <strain evidence="2 3">CBS 13917</strain>
    </source>
</reference>
<dbReference type="KEGG" id="kne:92183269"/>
<keyword evidence="1" id="KW-0732">Signal</keyword>
<dbReference type="EMBL" id="JBCAWK010000012">
    <property type="protein sequence ID" value="KAK8845298.1"/>
    <property type="molecule type" value="Genomic_DNA"/>
</dbReference>
<dbReference type="RefSeq" id="XP_066800106.1">
    <property type="nucleotide sequence ID" value="XM_066949098.1"/>
</dbReference>
<name>A0AAW0YXH7_9TREE</name>
<comment type="caution">
    <text evidence="2">The sequence shown here is derived from an EMBL/GenBank/DDBJ whole genome shotgun (WGS) entry which is preliminary data.</text>
</comment>
<keyword evidence="3" id="KW-1185">Reference proteome</keyword>